<evidence type="ECO:0000313" key="2">
    <source>
        <dbReference type="EMBL" id="KAG5284344.1"/>
    </source>
</evidence>
<dbReference type="Proteomes" id="UP000823561">
    <property type="component" value="Chromosome 2"/>
</dbReference>
<keyword evidence="1" id="KW-0812">Transmembrane</keyword>
<sequence>MLLPHQNPKALERSFGRALPGQGSHAARIQSGIYIQHRHLRKNWTPPTNNSEIMKPLAHSGQLFVFLVLLSLGFPEASSSESSNNLLNPSEDYEDLYNTPTIASTARPGPSHLPKPCYQNLCQDLPAPCAKLAAESGCSCPGVSMGPRALPEAPSVKILWRAGDEPEVRWCAAHADETRYRVLVGGKQVNEFKDLKRSMVMTGLSTGEEVCVQAVNDVGESALKCEVYKPPKEGSSLALKVGLIIGALGLLLLVSLAILLWRHRSRRKDGARVSTEGSL</sequence>
<dbReference type="AlphaFoldDB" id="A0AAV6HAE2"/>
<evidence type="ECO:0000313" key="3">
    <source>
        <dbReference type="Proteomes" id="UP000823561"/>
    </source>
</evidence>
<gene>
    <name evidence="2" type="ORF">AALO_G00025690</name>
</gene>
<keyword evidence="3" id="KW-1185">Reference proteome</keyword>
<organism evidence="2 3">
    <name type="scientific">Alosa alosa</name>
    <name type="common">allis shad</name>
    <dbReference type="NCBI Taxonomy" id="278164"/>
    <lineage>
        <taxon>Eukaryota</taxon>
        <taxon>Metazoa</taxon>
        <taxon>Chordata</taxon>
        <taxon>Craniata</taxon>
        <taxon>Vertebrata</taxon>
        <taxon>Euteleostomi</taxon>
        <taxon>Actinopterygii</taxon>
        <taxon>Neopterygii</taxon>
        <taxon>Teleostei</taxon>
        <taxon>Clupei</taxon>
        <taxon>Clupeiformes</taxon>
        <taxon>Clupeoidei</taxon>
        <taxon>Clupeidae</taxon>
        <taxon>Alosa</taxon>
    </lineage>
</organism>
<feature type="transmembrane region" description="Helical" evidence="1">
    <location>
        <begin position="237"/>
        <end position="261"/>
    </location>
</feature>
<protein>
    <recommendedName>
        <fullName evidence="4">LRRN4 C-terminal-like protein</fullName>
    </recommendedName>
</protein>
<name>A0AAV6HAE2_9TELE</name>
<keyword evidence="1" id="KW-0472">Membrane</keyword>
<comment type="caution">
    <text evidence="2">The sequence shown here is derived from an EMBL/GenBank/DDBJ whole genome shotgun (WGS) entry which is preliminary data.</text>
</comment>
<keyword evidence="1" id="KW-1133">Transmembrane helix</keyword>
<proteinExistence type="predicted"/>
<accession>A0AAV6HAE2</accession>
<dbReference type="EMBL" id="JADWDJ010000002">
    <property type="protein sequence ID" value="KAG5284344.1"/>
    <property type="molecule type" value="Genomic_DNA"/>
</dbReference>
<reference evidence="2" key="1">
    <citation type="submission" date="2020-10" db="EMBL/GenBank/DDBJ databases">
        <title>Chromosome-scale genome assembly of the Allis shad, Alosa alosa.</title>
        <authorList>
            <person name="Margot Z."/>
            <person name="Christophe K."/>
            <person name="Cabau C."/>
            <person name="Louis A."/>
            <person name="Berthelot C."/>
            <person name="Parey E."/>
            <person name="Roest Crollius H."/>
            <person name="Montfort J."/>
            <person name="Robinson-Rechavi M."/>
            <person name="Bucao C."/>
            <person name="Bouchez O."/>
            <person name="Gislard M."/>
            <person name="Lluch J."/>
            <person name="Milhes M."/>
            <person name="Lampietro C."/>
            <person name="Lopez Roques C."/>
            <person name="Donnadieu C."/>
            <person name="Braasch I."/>
            <person name="Desvignes T."/>
            <person name="Postlethwait J."/>
            <person name="Bobe J."/>
            <person name="Guiguen Y."/>
        </authorList>
    </citation>
    <scope>NUCLEOTIDE SEQUENCE</scope>
    <source>
        <strain evidence="2">M-15738</strain>
        <tissue evidence="2">Blood</tissue>
    </source>
</reference>
<evidence type="ECO:0008006" key="4">
    <source>
        <dbReference type="Google" id="ProtNLM"/>
    </source>
</evidence>
<evidence type="ECO:0000256" key="1">
    <source>
        <dbReference type="SAM" id="Phobius"/>
    </source>
</evidence>